<dbReference type="AlphaFoldDB" id="A0A1I1LMW8"/>
<evidence type="ECO:0000313" key="1">
    <source>
        <dbReference type="EMBL" id="SFC74401.1"/>
    </source>
</evidence>
<keyword evidence="2" id="KW-1185">Reference proteome</keyword>
<dbReference type="SUPFAM" id="SSF50475">
    <property type="entry name" value="FMN-binding split barrel"/>
    <property type="match status" value="1"/>
</dbReference>
<evidence type="ECO:0008006" key="3">
    <source>
        <dbReference type="Google" id="ProtNLM"/>
    </source>
</evidence>
<gene>
    <name evidence="1" type="ORF">SAMN05444422_11924</name>
</gene>
<protein>
    <recommendedName>
        <fullName evidence="3">Pyridoxamine 5'-phosphate oxidase</fullName>
    </recommendedName>
</protein>
<dbReference type="Proteomes" id="UP000199161">
    <property type="component" value="Unassembled WGS sequence"/>
</dbReference>
<proteinExistence type="predicted"/>
<organism evidence="1 2">
    <name type="scientific">Natronobacterium haloterrestre</name>
    <name type="common">Halobiforma haloterrestris</name>
    <dbReference type="NCBI Taxonomy" id="148448"/>
    <lineage>
        <taxon>Archaea</taxon>
        <taxon>Methanobacteriati</taxon>
        <taxon>Methanobacteriota</taxon>
        <taxon>Stenosarchaea group</taxon>
        <taxon>Halobacteria</taxon>
        <taxon>Halobacteriales</taxon>
        <taxon>Natrialbaceae</taxon>
        <taxon>Natronobacterium</taxon>
    </lineage>
</organism>
<dbReference type="InterPro" id="IPR012349">
    <property type="entry name" value="Split_barrel_FMN-bd"/>
</dbReference>
<reference evidence="2" key="1">
    <citation type="submission" date="2016-10" db="EMBL/GenBank/DDBJ databases">
        <authorList>
            <person name="Varghese N."/>
            <person name="Submissions S."/>
        </authorList>
    </citation>
    <scope>NUCLEOTIDE SEQUENCE [LARGE SCALE GENOMIC DNA]</scope>
    <source>
        <strain evidence="2">DSM 13078</strain>
    </source>
</reference>
<sequence length="175" mass="19411">MSAAAEGPPVTTTVRGTLTREELADFLEERDIPVRIACRTPSGHLWMLSLWYRFLHADEDSDPWLLECSTAADSTVVDYLTATDDGSATDPEAEVAFEISTNRPPYRGVRGRGTASVAPDPEKETLRDLLEQYLGGTDSQLARTLLREERDEVTIAIEPAVVYGWDYSDRMGDAE</sequence>
<dbReference type="EMBL" id="FOKW01000019">
    <property type="protein sequence ID" value="SFC74401.1"/>
    <property type="molecule type" value="Genomic_DNA"/>
</dbReference>
<dbReference type="OrthoDB" id="139492at2157"/>
<name>A0A1I1LMW8_NATHA</name>
<evidence type="ECO:0000313" key="2">
    <source>
        <dbReference type="Proteomes" id="UP000199161"/>
    </source>
</evidence>
<accession>A0A1I1LMW8</accession>
<dbReference type="Gene3D" id="2.30.110.10">
    <property type="entry name" value="Electron Transport, Fmn-binding Protein, Chain A"/>
    <property type="match status" value="1"/>
</dbReference>